<dbReference type="RefSeq" id="WP_072317625.1">
    <property type="nucleotide sequence ID" value="NZ_FPJE01000012.1"/>
</dbReference>
<evidence type="ECO:0008006" key="3">
    <source>
        <dbReference type="Google" id="ProtNLM"/>
    </source>
</evidence>
<evidence type="ECO:0000313" key="1">
    <source>
        <dbReference type="EMBL" id="SFW57139.1"/>
    </source>
</evidence>
<dbReference type="Pfam" id="PF14107">
    <property type="entry name" value="DUF4280"/>
    <property type="match status" value="1"/>
</dbReference>
<reference evidence="1 2" key="1">
    <citation type="submission" date="2016-11" db="EMBL/GenBank/DDBJ databases">
        <authorList>
            <person name="Jaros S."/>
            <person name="Januszkiewicz K."/>
            <person name="Wedrychowicz H."/>
        </authorList>
    </citation>
    <scope>NUCLEOTIDE SEQUENCE [LARGE SCALE GENOMIC DNA]</scope>
    <source>
        <strain evidence="1 2">CGMCC 1.12145</strain>
    </source>
</reference>
<dbReference type="STRING" id="1150368.SAMN02927921_02414"/>
<dbReference type="OrthoDB" id="882303at2"/>
<organism evidence="1 2">
    <name type="scientific">Sinomicrobium oceani</name>
    <dbReference type="NCBI Taxonomy" id="1150368"/>
    <lineage>
        <taxon>Bacteria</taxon>
        <taxon>Pseudomonadati</taxon>
        <taxon>Bacteroidota</taxon>
        <taxon>Flavobacteriia</taxon>
        <taxon>Flavobacteriales</taxon>
        <taxon>Flavobacteriaceae</taxon>
        <taxon>Sinomicrobium</taxon>
    </lineage>
</organism>
<keyword evidence="2" id="KW-1185">Reference proteome</keyword>
<name>A0A1K1QBW1_9FLAO</name>
<gene>
    <name evidence="1" type="ORF">SAMN02927921_02414</name>
</gene>
<evidence type="ECO:0000313" key="2">
    <source>
        <dbReference type="Proteomes" id="UP000182248"/>
    </source>
</evidence>
<dbReference type="InterPro" id="IPR025460">
    <property type="entry name" value="DUF4280"/>
</dbReference>
<accession>A0A1K1QBW1</accession>
<dbReference type="Proteomes" id="UP000182248">
    <property type="component" value="Unassembled WGS sequence"/>
</dbReference>
<dbReference type="EMBL" id="FPJE01000012">
    <property type="protein sequence ID" value="SFW57139.1"/>
    <property type="molecule type" value="Genomic_DNA"/>
</dbReference>
<proteinExistence type="predicted"/>
<sequence length="144" mass="15781">MSNKIYVCDGAVLQCDQGFNPAKLKVTENSKIRVQGKLKATDMDRQVPQTFGKCKLKPKSSDYLPCSPALQKWTKTSSKTTLGKHKKFLFNDSECMCSTGGKITIIDTLQIDSAGSVVEEFTQIARMLPGAMLGVSQSPEVSDR</sequence>
<protein>
    <recommendedName>
        <fullName evidence="3">DUF4280 domain-containing protein</fullName>
    </recommendedName>
</protein>
<dbReference type="AlphaFoldDB" id="A0A1K1QBW1"/>